<sequence>MARFTFLSRTPDRDYDIEQFLTNDETAEIRRSRRILPAEWQFQCGVQITWPHSETDWAPVLPDITKTYLRLAFEIATREKLLIVTPNVSELQALLEKQLPKRAIDNIVLFECPTNDTWARDHGFITIIGETNFECLDYCFNGWGGKFESEKDNAINALLSQSGLIKGKYVDCLDFVLEGGSIESDGKGTLLTTTSCLLGKNRNGNNKSTIEERLTSDLGVRRILWLNHGKLEGDDTDGHIDTIARFCPGDTIAYVRCDDPDDSHYDDFKAMEEELQQFTTENGTPYNLVPLPFPDAIFGDDGHRLPATYANFLILNDSILLPTYNQPINDNKAMQTLQRIFPKFGIIPIDSTILIQQHGSIHCATMQFPRGSLNI</sequence>
<dbReference type="SUPFAM" id="SSF55909">
    <property type="entry name" value="Pentein"/>
    <property type="match status" value="1"/>
</dbReference>
<dbReference type="InterPro" id="IPR007466">
    <property type="entry name" value="Peptidyl-Arg-deiminase_porph"/>
</dbReference>
<dbReference type="EMBL" id="CP033459">
    <property type="protein sequence ID" value="QFQ11917.1"/>
    <property type="molecule type" value="Genomic_DNA"/>
</dbReference>
<dbReference type="Proteomes" id="UP000249375">
    <property type="component" value="Chromosome"/>
</dbReference>
<dbReference type="GO" id="GO:0004668">
    <property type="term" value="F:protein-arginine deiminase activity"/>
    <property type="evidence" value="ECO:0007669"/>
    <property type="project" value="InterPro"/>
</dbReference>
<dbReference type="RefSeq" id="WP_111898876.1">
    <property type="nucleotide sequence ID" value="NZ_CP033459.1"/>
</dbReference>
<organism evidence="2 3">
    <name type="scientific">Pseudoprevotella muciniphila</name>
    <dbReference type="NCBI Taxonomy" id="2133944"/>
    <lineage>
        <taxon>Bacteria</taxon>
        <taxon>Pseudomonadati</taxon>
        <taxon>Bacteroidota</taxon>
        <taxon>Bacteroidia</taxon>
        <taxon>Bacteroidales</taxon>
        <taxon>Prevotellaceae</taxon>
        <taxon>Pseudoprevotella</taxon>
    </lineage>
</organism>
<dbReference type="PANTHER" id="PTHR31377">
    <property type="entry name" value="AGMATINE DEIMINASE-RELATED"/>
    <property type="match status" value="1"/>
</dbReference>
<dbReference type="Gene3D" id="3.75.10.10">
    <property type="entry name" value="L-arginine/glycine Amidinotransferase, Chain A"/>
    <property type="match status" value="1"/>
</dbReference>
<dbReference type="Pfam" id="PF04371">
    <property type="entry name" value="PAD_porph"/>
    <property type="match status" value="1"/>
</dbReference>
<evidence type="ECO:0000313" key="2">
    <source>
        <dbReference type="EMBL" id="QFQ11917.1"/>
    </source>
</evidence>
<dbReference type="KEGG" id="alq:C7Y71_002125"/>
<dbReference type="GO" id="GO:0047632">
    <property type="term" value="F:agmatine deiminase activity"/>
    <property type="evidence" value="ECO:0007669"/>
    <property type="project" value="TreeGrafter"/>
</dbReference>
<protein>
    <submittedName>
        <fullName evidence="2">Agmatine deiminase family protein</fullName>
    </submittedName>
</protein>
<gene>
    <name evidence="2" type="ORF">C7Y71_002125</name>
</gene>
<dbReference type="OrthoDB" id="9808013at2"/>
<keyword evidence="3" id="KW-1185">Reference proteome</keyword>
<name>A0A5P8E4P2_9BACT</name>
<dbReference type="GO" id="GO:0009446">
    <property type="term" value="P:putrescine biosynthetic process"/>
    <property type="evidence" value="ECO:0007669"/>
    <property type="project" value="InterPro"/>
</dbReference>
<dbReference type="AlphaFoldDB" id="A0A5P8E4P2"/>
<keyword evidence="1" id="KW-0378">Hydrolase</keyword>
<proteinExistence type="predicted"/>
<reference evidence="2 3" key="1">
    <citation type="submission" date="2018-11" db="EMBL/GenBank/DDBJ databases">
        <authorList>
            <person name="Na S.W."/>
            <person name="Baik M."/>
        </authorList>
    </citation>
    <scope>NUCLEOTIDE SEQUENCE [LARGE SCALE GENOMIC DNA]</scope>
    <source>
        <strain evidence="2 3">E39</strain>
    </source>
</reference>
<dbReference type="PANTHER" id="PTHR31377:SF0">
    <property type="entry name" value="AGMATINE DEIMINASE-RELATED"/>
    <property type="match status" value="1"/>
</dbReference>
<evidence type="ECO:0000313" key="3">
    <source>
        <dbReference type="Proteomes" id="UP000249375"/>
    </source>
</evidence>
<evidence type="ECO:0000256" key="1">
    <source>
        <dbReference type="ARBA" id="ARBA00022801"/>
    </source>
</evidence>
<accession>A0A5P8E4P2</accession>